<feature type="domain" description="VapC45 PIN like" evidence="1">
    <location>
        <begin position="1"/>
        <end position="84"/>
    </location>
</feature>
<keyword evidence="3" id="KW-1185">Reference proteome</keyword>
<dbReference type="InterPro" id="IPR041375">
    <property type="entry name" value="VapC45_PIN-like"/>
</dbReference>
<dbReference type="Pfam" id="PF18478">
    <property type="entry name" value="PIN_10"/>
    <property type="match status" value="1"/>
</dbReference>
<protein>
    <recommendedName>
        <fullName evidence="1">VapC45 PIN like domain-containing protein</fullName>
    </recommendedName>
</protein>
<evidence type="ECO:0000259" key="1">
    <source>
        <dbReference type="Pfam" id="PF18478"/>
    </source>
</evidence>
<reference evidence="2" key="2">
    <citation type="submission" date="2020-09" db="EMBL/GenBank/DDBJ databases">
        <authorList>
            <person name="Sun Q."/>
            <person name="Zhou Y."/>
        </authorList>
    </citation>
    <scope>NUCLEOTIDE SEQUENCE</scope>
    <source>
        <strain evidence="2">CGMCC 1.15448</strain>
    </source>
</reference>
<reference evidence="2" key="1">
    <citation type="journal article" date="2014" name="Int. J. Syst. Evol. Microbiol.">
        <title>Complete genome sequence of Corynebacterium casei LMG S-19264T (=DSM 44701T), isolated from a smear-ripened cheese.</title>
        <authorList>
            <consortium name="US DOE Joint Genome Institute (JGI-PGF)"/>
            <person name="Walter F."/>
            <person name="Albersmeier A."/>
            <person name="Kalinowski J."/>
            <person name="Ruckert C."/>
        </authorList>
    </citation>
    <scope>NUCLEOTIDE SEQUENCE</scope>
    <source>
        <strain evidence="2">CGMCC 1.15448</strain>
    </source>
</reference>
<comment type="caution">
    <text evidence="2">The sequence shown here is derived from an EMBL/GenBank/DDBJ whole genome shotgun (WGS) entry which is preliminary data.</text>
</comment>
<name>A0A8J2XU45_9BACT</name>
<gene>
    <name evidence="2" type="ORF">GCM10011511_36050</name>
</gene>
<evidence type="ECO:0000313" key="2">
    <source>
        <dbReference type="EMBL" id="GGB09314.1"/>
    </source>
</evidence>
<accession>A0A8J2XU45</accession>
<evidence type="ECO:0000313" key="3">
    <source>
        <dbReference type="Proteomes" id="UP000607559"/>
    </source>
</evidence>
<dbReference type="Proteomes" id="UP000607559">
    <property type="component" value="Unassembled WGS sequence"/>
</dbReference>
<dbReference type="RefSeq" id="WP_188934252.1">
    <property type="nucleotide sequence ID" value="NZ_BMJC01000004.1"/>
</dbReference>
<sequence length="132" mass="15435">MKIYIDENMPPQLAEGLSILEKPNNEGIDVYSIQKEYGRGIQDEEWIPQVGQVNGIVITQDAKMQRIKSQYNLLRNYKIGIFYLIPPGKKGYTYWEMVEKIIVNWQEIKGLIKKSRPPFSFKITSRKIERIG</sequence>
<proteinExistence type="predicted"/>
<dbReference type="EMBL" id="BMJC01000004">
    <property type="protein sequence ID" value="GGB09314.1"/>
    <property type="molecule type" value="Genomic_DNA"/>
</dbReference>
<organism evidence="2 3">
    <name type="scientific">Puia dinghuensis</name>
    <dbReference type="NCBI Taxonomy" id="1792502"/>
    <lineage>
        <taxon>Bacteria</taxon>
        <taxon>Pseudomonadati</taxon>
        <taxon>Bacteroidota</taxon>
        <taxon>Chitinophagia</taxon>
        <taxon>Chitinophagales</taxon>
        <taxon>Chitinophagaceae</taxon>
        <taxon>Puia</taxon>
    </lineage>
</organism>
<dbReference type="AlphaFoldDB" id="A0A8J2XU45"/>